<accession>A0ABD1YIB3</accession>
<protein>
    <submittedName>
        <fullName evidence="2">Uncharacterized protein</fullName>
    </submittedName>
</protein>
<feature type="region of interest" description="Disordered" evidence="1">
    <location>
        <begin position="70"/>
        <end position="90"/>
    </location>
</feature>
<evidence type="ECO:0000313" key="2">
    <source>
        <dbReference type="EMBL" id="KAL2630410.1"/>
    </source>
</evidence>
<evidence type="ECO:0000313" key="3">
    <source>
        <dbReference type="Proteomes" id="UP001605036"/>
    </source>
</evidence>
<feature type="region of interest" description="Disordered" evidence="1">
    <location>
        <begin position="1"/>
        <end position="23"/>
    </location>
</feature>
<proteinExistence type="predicted"/>
<organism evidence="2 3">
    <name type="scientific">Riccia fluitans</name>
    <dbReference type="NCBI Taxonomy" id="41844"/>
    <lineage>
        <taxon>Eukaryota</taxon>
        <taxon>Viridiplantae</taxon>
        <taxon>Streptophyta</taxon>
        <taxon>Embryophyta</taxon>
        <taxon>Marchantiophyta</taxon>
        <taxon>Marchantiopsida</taxon>
        <taxon>Marchantiidae</taxon>
        <taxon>Marchantiales</taxon>
        <taxon>Ricciaceae</taxon>
        <taxon>Riccia</taxon>
    </lineage>
</organism>
<name>A0ABD1YIB3_9MARC</name>
<evidence type="ECO:0000256" key="1">
    <source>
        <dbReference type="SAM" id="MobiDB-lite"/>
    </source>
</evidence>
<dbReference type="AlphaFoldDB" id="A0ABD1YIB3"/>
<sequence length="90" mass="10202">MGMEKCGSVSPKGNKEFVDEDGFQPVRSKQLKKELGVQVESRTVEKARPSLGNNLVIWNLFYELRRVTSNEDGTGEKELDRAVRKEMGEN</sequence>
<dbReference type="EMBL" id="JBHFFA010000004">
    <property type="protein sequence ID" value="KAL2630410.1"/>
    <property type="molecule type" value="Genomic_DNA"/>
</dbReference>
<comment type="caution">
    <text evidence="2">The sequence shown here is derived from an EMBL/GenBank/DDBJ whole genome shotgun (WGS) entry which is preliminary data.</text>
</comment>
<reference evidence="2 3" key="1">
    <citation type="submission" date="2024-09" db="EMBL/GenBank/DDBJ databases">
        <title>Chromosome-scale assembly of Riccia fluitans.</title>
        <authorList>
            <person name="Paukszto L."/>
            <person name="Sawicki J."/>
            <person name="Karawczyk K."/>
            <person name="Piernik-Szablinska J."/>
            <person name="Szczecinska M."/>
            <person name="Mazdziarz M."/>
        </authorList>
    </citation>
    <scope>NUCLEOTIDE SEQUENCE [LARGE SCALE GENOMIC DNA]</scope>
    <source>
        <strain evidence="2">Rf_01</strain>
        <tissue evidence="2">Aerial parts of the thallus</tissue>
    </source>
</reference>
<dbReference type="Proteomes" id="UP001605036">
    <property type="component" value="Unassembled WGS sequence"/>
</dbReference>
<keyword evidence="3" id="KW-1185">Reference proteome</keyword>
<gene>
    <name evidence="2" type="ORF">R1flu_015096</name>
</gene>